<dbReference type="PANTHER" id="PTHR47163">
    <property type="entry name" value="DDE_TNP_IS1595 DOMAIN-CONTAINING PROTEIN"/>
    <property type="match status" value="1"/>
</dbReference>
<dbReference type="OMA" id="REILWIC"/>
<dbReference type="InterPro" id="IPR024445">
    <property type="entry name" value="Tnp_ISXO2-like"/>
</dbReference>
<dbReference type="InParanoid" id="A0A1X7TVC8"/>
<evidence type="ECO:0000259" key="1">
    <source>
        <dbReference type="SMART" id="SM01126"/>
    </source>
</evidence>
<proteinExistence type="predicted"/>
<dbReference type="STRING" id="400682.A0A1X7TVC8"/>
<accession>A0A1X7TVC8</accession>
<name>A0A1X7TVC8_AMPQE</name>
<dbReference type="Pfam" id="PF12762">
    <property type="entry name" value="DDE_Tnp_IS1595"/>
    <property type="match status" value="1"/>
</dbReference>
<sequence length="310" mass="35599">MATCSSTPSGSDNAKKDEEIRLMELYLIIRNGELVTWLRRRGLIGDFTDSDCGKCTGKMKLVKDSSYSKDGHCWRCSNRKCNSKVSIRRGSWFERSRLTISQIIKLTYFWVYKETETLAMRESNVSSWRSAQEWYSFCITVCTCTLEKESTPIGGPGETVELYESKRVSIGGRNANGPWVFSGIDRQSRDCFLVVVSDRSAETLVPIIKQFVKPGSKIVSHCWKSRCSLDKEGYIRVLATLDHSVEFFESSNHTLEIESTWREVMRSLFGGAAQSCYVEFLFRRKYLHDSHDQFLAFLEKVKSVYTPTLY</sequence>
<dbReference type="InterPro" id="IPR053164">
    <property type="entry name" value="IS1016-like_transposase"/>
</dbReference>
<reference evidence="2" key="1">
    <citation type="submission" date="2017-05" db="UniProtKB">
        <authorList>
            <consortium name="EnsemblMetazoa"/>
        </authorList>
    </citation>
    <scope>IDENTIFICATION</scope>
</reference>
<dbReference type="OrthoDB" id="10067637at2759"/>
<evidence type="ECO:0000313" key="2">
    <source>
        <dbReference type="EnsemblMetazoa" id="Aqu2.1.19171_001"/>
    </source>
</evidence>
<dbReference type="EnsemblMetazoa" id="Aqu2.1.19171_001">
    <property type="protein sequence ID" value="Aqu2.1.19171_001"/>
    <property type="gene ID" value="Aqu2.1.19171"/>
</dbReference>
<organism evidence="2">
    <name type="scientific">Amphimedon queenslandica</name>
    <name type="common">Sponge</name>
    <dbReference type="NCBI Taxonomy" id="400682"/>
    <lineage>
        <taxon>Eukaryota</taxon>
        <taxon>Metazoa</taxon>
        <taxon>Porifera</taxon>
        <taxon>Demospongiae</taxon>
        <taxon>Heteroscleromorpha</taxon>
        <taxon>Haplosclerida</taxon>
        <taxon>Niphatidae</taxon>
        <taxon>Amphimedon</taxon>
    </lineage>
</organism>
<dbReference type="AlphaFoldDB" id="A0A1X7TVC8"/>
<protein>
    <recommendedName>
        <fullName evidence="1">ISXO2-like transposase domain-containing protein</fullName>
    </recommendedName>
</protein>
<feature type="domain" description="ISXO2-like transposase" evidence="1">
    <location>
        <begin position="152"/>
        <end position="285"/>
    </location>
</feature>
<dbReference type="PANTHER" id="PTHR47163:SF2">
    <property type="entry name" value="SI:DKEY-17M8.2"/>
    <property type="match status" value="1"/>
</dbReference>
<dbReference type="SMART" id="SM01126">
    <property type="entry name" value="DDE_Tnp_IS1595"/>
    <property type="match status" value="1"/>
</dbReference>